<accession>A0A918LFM0</accession>
<reference evidence="2" key="1">
    <citation type="journal article" date="2014" name="Int. J. Syst. Evol. Microbiol.">
        <title>Complete genome sequence of Corynebacterium casei LMG S-19264T (=DSM 44701T), isolated from a smear-ripened cheese.</title>
        <authorList>
            <consortium name="US DOE Joint Genome Institute (JGI-PGF)"/>
            <person name="Walter F."/>
            <person name="Albersmeier A."/>
            <person name="Kalinowski J."/>
            <person name="Ruckert C."/>
        </authorList>
    </citation>
    <scope>NUCLEOTIDE SEQUENCE</scope>
    <source>
        <strain evidence="2">JCM 4234</strain>
    </source>
</reference>
<proteinExistence type="predicted"/>
<dbReference type="AlphaFoldDB" id="A0A918LFM0"/>
<comment type="caution">
    <text evidence="2">The sequence shown here is derived from an EMBL/GenBank/DDBJ whole genome shotgun (WGS) entry which is preliminary data.</text>
</comment>
<evidence type="ECO:0000256" key="1">
    <source>
        <dbReference type="SAM" id="MobiDB-lite"/>
    </source>
</evidence>
<dbReference type="Proteomes" id="UP000653493">
    <property type="component" value="Unassembled WGS sequence"/>
</dbReference>
<dbReference type="EMBL" id="BMSL01000009">
    <property type="protein sequence ID" value="GGS43307.1"/>
    <property type="molecule type" value="Genomic_DNA"/>
</dbReference>
<sequence>MTLLLPSASFPSSPILRLSSRRRQPGDAPGRHRSGSAVTTVAVPREPPVGNVRRAVRRPAARAAGPAGWSLPYVKAEQVDRGARRRGQAPVPA</sequence>
<evidence type="ECO:0000313" key="2">
    <source>
        <dbReference type="EMBL" id="GGS43307.1"/>
    </source>
</evidence>
<feature type="region of interest" description="Disordered" evidence="1">
    <location>
        <begin position="1"/>
        <end position="69"/>
    </location>
</feature>
<feature type="compositionally biased region" description="Low complexity" evidence="1">
    <location>
        <begin position="1"/>
        <end position="18"/>
    </location>
</feature>
<keyword evidence="3" id="KW-1185">Reference proteome</keyword>
<gene>
    <name evidence="2" type="ORF">GCM10010238_36240</name>
</gene>
<organism evidence="2 3">
    <name type="scientific">Streptomyces griseoviridis</name>
    <dbReference type="NCBI Taxonomy" id="45398"/>
    <lineage>
        <taxon>Bacteria</taxon>
        <taxon>Bacillati</taxon>
        <taxon>Actinomycetota</taxon>
        <taxon>Actinomycetes</taxon>
        <taxon>Kitasatosporales</taxon>
        <taxon>Streptomycetaceae</taxon>
        <taxon>Streptomyces</taxon>
    </lineage>
</organism>
<name>A0A918LFM0_STRGD</name>
<reference evidence="2" key="2">
    <citation type="submission" date="2020-09" db="EMBL/GenBank/DDBJ databases">
        <authorList>
            <person name="Sun Q."/>
            <person name="Ohkuma M."/>
        </authorList>
    </citation>
    <scope>NUCLEOTIDE SEQUENCE</scope>
    <source>
        <strain evidence="2">JCM 4234</strain>
    </source>
</reference>
<evidence type="ECO:0000313" key="3">
    <source>
        <dbReference type="Proteomes" id="UP000653493"/>
    </source>
</evidence>
<protein>
    <submittedName>
        <fullName evidence="2">Uncharacterized protein</fullName>
    </submittedName>
</protein>